<sequence length="79" mass="9108">MYVAFATSPLFPCIATVHLGAFRKEMRKQALRNLHLVGQKLVREPKRKNNVKEKGGKQRQNFKGKAKQLESIQESKEKN</sequence>
<organism evidence="2 3">
    <name type="scientific">Gossypium mustelinum</name>
    <name type="common">Cotton</name>
    <name type="synonym">Gossypium caicoense</name>
    <dbReference type="NCBI Taxonomy" id="34275"/>
    <lineage>
        <taxon>Eukaryota</taxon>
        <taxon>Viridiplantae</taxon>
        <taxon>Streptophyta</taxon>
        <taxon>Embryophyta</taxon>
        <taxon>Tracheophyta</taxon>
        <taxon>Spermatophyta</taxon>
        <taxon>Magnoliopsida</taxon>
        <taxon>eudicotyledons</taxon>
        <taxon>Gunneridae</taxon>
        <taxon>Pentapetalae</taxon>
        <taxon>rosids</taxon>
        <taxon>malvids</taxon>
        <taxon>Malvales</taxon>
        <taxon>Malvaceae</taxon>
        <taxon>Malvoideae</taxon>
        <taxon>Gossypium</taxon>
    </lineage>
</organism>
<reference evidence="2 3" key="1">
    <citation type="submission" date="2019-07" db="EMBL/GenBank/DDBJ databases">
        <title>WGS assembly of Gossypium mustelinum.</title>
        <authorList>
            <person name="Chen Z.J."/>
            <person name="Sreedasyam A."/>
            <person name="Ando A."/>
            <person name="Song Q."/>
            <person name="De L."/>
            <person name="Hulse-Kemp A."/>
            <person name="Ding M."/>
            <person name="Ye W."/>
            <person name="Kirkbride R."/>
            <person name="Jenkins J."/>
            <person name="Plott C."/>
            <person name="Lovell J."/>
            <person name="Lin Y.-M."/>
            <person name="Vaughn R."/>
            <person name="Liu B."/>
            <person name="Li W."/>
            <person name="Simpson S."/>
            <person name="Scheffler B."/>
            <person name="Saski C."/>
            <person name="Grover C."/>
            <person name="Hu G."/>
            <person name="Conover J."/>
            <person name="Carlson J."/>
            <person name="Shu S."/>
            <person name="Boston L."/>
            <person name="Williams M."/>
            <person name="Peterson D."/>
            <person name="Mcgee K."/>
            <person name="Jones D."/>
            <person name="Wendel J."/>
            <person name="Stelly D."/>
            <person name="Grimwood J."/>
            <person name="Schmutz J."/>
        </authorList>
    </citation>
    <scope>NUCLEOTIDE SEQUENCE [LARGE SCALE GENOMIC DNA]</scope>
    <source>
        <strain evidence="2">1408120.09</strain>
    </source>
</reference>
<accession>A0A5D2SWS3</accession>
<proteinExistence type="predicted"/>
<dbReference type="Proteomes" id="UP000323597">
    <property type="component" value="Chromosome D11"/>
</dbReference>
<name>A0A5D2SWS3_GOSMU</name>
<feature type="region of interest" description="Disordered" evidence="1">
    <location>
        <begin position="42"/>
        <end position="79"/>
    </location>
</feature>
<protein>
    <submittedName>
        <fullName evidence="2">Uncharacterized protein</fullName>
    </submittedName>
</protein>
<keyword evidence="3" id="KW-1185">Reference proteome</keyword>
<evidence type="ECO:0000256" key="1">
    <source>
        <dbReference type="SAM" id="MobiDB-lite"/>
    </source>
</evidence>
<dbReference type="EMBL" id="CM017659">
    <property type="protein sequence ID" value="TYI57387.1"/>
    <property type="molecule type" value="Genomic_DNA"/>
</dbReference>
<dbReference type="AlphaFoldDB" id="A0A5D2SWS3"/>
<evidence type="ECO:0000313" key="2">
    <source>
        <dbReference type="EMBL" id="TYI57387.1"/>
    </source>
</evidence>
<gene>
    <name evidence="2" type="ORF">E1A91_D11G277100v1</name>
</gene>
<evidence type="ECO:0000313" key="3">
    <source>
        <dbReference type="Proteomes" id="UP000323597"/>
    </source>
</evidence>